<dbReference type="GO" id="GO:0016020">
    <property type="term" value="C:membrane"/>
    <property type="evidence" value="ECO:0007669"/>
    <property type="project" value="UniProtKB-SubCell"/>
</dbReference>
<keyword evidence="2" id="KW-0813">Transport</keyword>
<dbReference type="GO" id="GO:0006820">
    <property type="term" value="P:monoatomic anion transport"/>
    <property type="evidence" value="ECO:0007669"/>
    <property type="project" value="TreeGrafter"/>
</dbReference>
<dbReference type="PROSITE" id="PS00217">
    <property type="entry name" value="SUGAR_TRANSPORT_2"/>
    <property type="match status" value="1"/>
</dbReference>
<gene>
    <name evidence="10" type="ORF">CLODIP_2_CD04619</name>
</gene>
<feature type="transmembrane region" description="Helical" evidence="8">
    <location>
        <begin position="406"/>
        <end position="432"/>
    </location>
</feature>
<evidence type="ECO:0000259" key="9">
    <source>
        <dbReference type="PROSITE" id="PS50850"/>
    </source>
</evidence>
<feature type="transmembrane region" description="Helical" evidence="8">
    <location>
        <begin position="213"/>
        <end position="233"/>
    </location>
</feature>
<keyword evidence="11" id="KW-1185">Reference proteome</keyword>
<evidence type="ECO:0000256" key="6">
    <source>
        <dbReference type="ARBA" id="ARBA00023136"/>
    </source>
</evidence>
<evidence type="ECO:0000256" key="3">
    <source>
        <dbReference type="ARBA" id="ARBA00022692"/>
    </source>
</evidence>
<keyword evidence="4" id="KW-0769">Symport</keyword>
<feature type="transmembrane region" description="Helical" evidence="8">
    <location>
        <begin position="350"/>
        <end position="370"/>
    </location>
</feature>
<feature type="region of interest" description="Disordered" evidence="7">
    <location>
        <begin position="478"/>
        <end position="499"/>
    </location>
</feature>
<feature type="transmembrane region" description="Helical" evidence="8">
    <location>
        <begin position="20"/>
        <end position="48"/>
    </location>
</feature>
<dbReference type="Pfam" id="PF07690">
    <property type="entry name" value="MFS_1"/>
    <property type="match status" value="1"/>
</dbReference>
<comment type="caution">
    <text evidence="10">The sequence shown here is derived from an EMBL/GenBank/DDBJ whole genome shotgun (WGS) entry which is preliminary data.</text>
</comment>
<reference evidence="10 11" key="1">
    <citation type="submission" date="2020-04" db="EMBL/GenBank/DDBJ databases">
        <authorList>
            <person name="Alioto T."/>
            <person name="Alioto T."/>
            <person name="Gomez Garrido J."/>
        </authorList>
    </citation>
    <scope>NUCLEOTIDE SEQUENCE [LARGE SCALE GENOMIC DNA]</scope>
</reference>
<dbReference type="PROSITE" id="PS50850">
    <property type="entry name" value="MFS"/>
    <property type="match status" value="1"/>
</dbReference>
<keyword evidence="6 8" id="KW-0472">Membrane</keyword>
<feature type="transmembrane region" description="Helical" evidence="8">
    <location>
        <begin position="314"/>
        <end position="338"/>
    </location>
</feature>
<dbReference type="GO" id="GO:0015293">
    <property type="term" value="F:symporter activity"/>
    <property type="evidence" value="ECO:0007669"/>
    <property type="project" value="UniProtKB-KW"/>
</dbReference>
<dbReference type="InterPro" id="IPR020846">
    <property type="entry name" value="MFS_dom"/>
</dbReference>
<organism evidence="10 11">
    <name type="scientific">Cloeon dipterum</name>
    <dbReference type="NCBI Taxonomy" id="197152"/>
    <lineage>
        <taxon>Eukaryota</taxon>
        <taxon>Metazoa</taxon>
        <taxon>Ecdysozoa</taxon>
        <taxon>Arthropoda</taxon>
        <taxon>Hexapoda</taxon>
        <taxon>Insecta</taxon>
        <taxon>Pterygota</taxon>
        <taxon>Palaeoptera</taxon>
        <taxon>Ephemeroptera</taxon>
        <taxon>Pisciforma</taxon>
        <taxon>Baetidae</taxon>
        <taxon>Cloeon</taxon>
    </lineage>
</organism>
<dbReference type="FunFam" id="1.20.1250.20:FF:000423">
    <property type="entry name" value="Putative inorganic phosphate cotransporter-like Protein"/>
    <property type="match status" value="1"/>
</dbReference>
<keyword evidence="5 8" id="KW-1133">Transmembrane helix</keyword>
<dbReference type="Gene3D" id="1.20.1250.20">
    <property type="entry name" value="MFS general substrate transporter like domains"/>
    <property type="match status" value="1"/>
</dbReference>
<evidence type="ECO:0000256" key="1">
    <source>
        <dbReference type="ARBA" id="ARBA00004141"/>
    </source>
</evidence>
<dbReference type="EMBL" id="CADEPI010000061">
    <property type="protein sequence ID" value="CAB3371456.1"/>
    <property type="molecule type" value="Genomic_DNA"/>
</dbReference>
<feature type="transmembrane region" description="Helical" evidence="8">
    <location>
        <begin position="376"/>
        <end position="394"/>
    </location>
</feature>
<sequence length="499" mass="55027">MEKTSDWRGKLAIPCIPQRFVLAIMGFFAITNAFTMRLCLSVAIVSMVGNRVGNSSNSSAQVDLDPNSCPYPPVIEGEKIIPGEFDWDSETVGLILGSFYWGYIFTHLPGGILSEKWGGKYLLSIGILSTAFLTLISPYAARLGPGWFIAIRVLMGMGEGTTFPALNSLLAQWIPVEERGFWGTLVFSGGHVGTIVGNALSGVLVEAWGWESAFYFFGSCAIVWFIIFTLICFSRPDDHPFISDKELEFLHERLGDTVTKDLPPIPWKSIITSVPLWGLVAAQVGHDWGFFTLITDLPLYMSDVLHFKIGKNGLMTSIPYILMWIVALSSGYFADWLLKKKYVSVVNVRKIFTTIASFFPAVGLLAASYAGCNETAVMIIFTVFVGLMGTLIPGMKVNALDLSPNYAGILMAIINGLGSLTGIATPYVIGVIAKDHTALQWRTVFWIVFGVMNVTNLIYVLTASGEVQPWNWGENRRPVEVDEKDGQRDEPESYCNTRL</sequence>
<evidence type="ECO:0000256" key="5">
    <source>
        <dbReference type="ARBA" id="ARBA00022989"/>
    </source>
</evidence>
<feature type="transmembrane region" description="Helical" evidence="8">
    <location>
        <begin position="444"/>
        <end position="462"/>
    </location>
</feature>
<dbReference type="AlphaFoldDB" id="A0A8S1CP30"/>
<dbReference type="PANTHER" id="PTHR11662:SF415">
    <property type="entry name" value="AT30085P-RELATED"/>
    <property type="match status" value="1"/>
</dbReference>
<dbReference type="InterPro" id="IPR005829">
    <property type="entry name" value="Sugar_transporter_CS"/>
</dbReference>
<dbReference type="InterPro" id="IPR050382">
    <property type="entry name" value="MFS_Na/Anion_cotransporter"/>
</dbReference>
<dbReference type="OrthoDB" id="2985014at2759"/>
<comment type="subcellular location">
    <subcellularLocation>
        <location evidence="1">Membrane</location>
        <topology evidence="1">Multi-pass membrane protein</topology>
    </subcellularLocation>
</comment>
<dbReference type="CDD" id="cd17318">
    <property type="entry name" value="MFS_SLC17"/>
    <property type="match status" value="1"/>
</dbReference>
<evidence type="ECO:0000313" key="10">
    <source>
        <dbReference type="EMBL" id="CAB3371456.1"/>
    </source>
</evidence>
<accession>A0A8S1CP30</accession>
<proteinExistence type="predicted"/>
<dbReference type="PANTHER" id="PTHR11662">
    <property type="entry name" value="SOLUTE CARRIER FAMILY 17"/>
    <property type="match status" value="1"/>
</dbReference>
<keyword evidence="3 8" id="KW-0812">Transmembrane</keyword>
<evidence type="ECO:0000256" key="4">
    <source>
        <dbReference type="ARBA" id="ARBA00022847"/>
    </source>
</evidence>
<protein>
    <recommendedName>
        <fullName evidence="9">Major facilitator superfamily (MFS) profile domain-containing protein</fullName>
    </recommendedName>
</protein>
<dbReference type="SUPFAM" id="SSF103473">
    <property type="entry name" value="MFS general substrate transporter"/>
    <property type="match status" value="1"/>
</dbReference>
<dbReference type="FunFam" id="1.20.1250.20:FF:000003">
    <property type="entry name" value="Solute carrier family 17 member 3"/>
    <property type="match status" value="1"/>
</dbReference>
<feature type="transmembrane region" description="Helical" evidence="8">
    <location>
        <begin position="121"/>
        <end position="141"/>
    </location>
</feature>
<dbReference type="Proteomes" id="UP000494165">
    <property type="component" value="Unassembled WGS sequence"/>
</dbReference>
<name>A0A8S1CP30_9INSE</name>
<feature type="domain" description="Major facilitator superfamily (MFS) profile" evidence="9">
    <location>
        <begin position="18"/>
        <end position="468"/>
    </location>
</feature>
<evidence type="ECO:0000256" key="2">
    <source>
        <dbReference type="ARBA" id="ARBA00022448"/>
    </source>
</evidence>
<evidence type="ECO:0000256" key="8">
    <source>
        <dbReference type="SAM" id="Phobius"/>
    </source>
</evidence>
<feature type="transmembrane region" description="Helical" evidence="8">
    <location>
        <begin position="92"/>
        <end position="114"/>
    </location>
</feature>
<feature type="transmembrane region" description="Helical" evidence="8">
    <location>
        <begin position="147"/>
        <end position="169"/>
    </location>
</feature>
<feature type="compositionally biased region" description="Basic and acidic residues" evidence="7">
    <location>
        <begin position="478"/>
        <end position="491"/>
    </location>
</feature>
<dbReference type="InterPro" id="IPR036259">
    <property type="entry name" value="MFS_trans_sf"/>
</dbReference>
<evidence type="ECO:0000256" key="7">
    <source>
        <dbReference type="SAM" id="MobiDB-lite"/>
    </source>
</evidence>
<dbReference type="InterPro" id="IPR011701">
    <property type="entry name" value="MFS"/>
</dbReference>
<evidence type="ECO:0000313" key="11">
    <source>
        <dbReference type="Proteomes" id="UP000494165"/>
    </source>
</evidence>
<feature type="transmembrane region" description="Helical" evidence="8">
    <location>
        <begin position="181"/>
        <end position="201"/>
    </location>
</feature>